<keyword evidence="10" id="KW-1185">Reference proteome</keyword>
<dbReference type="PROSITE" id="PS00028">
    <property type="entry name" value="ZINC_FINGER_C2H2_1"/>
    <property type="match status" value="3"/>
</dbReference>
<evidence type="ECO:0000256" key="6">
    <source>
        <dbReference type="ARBA" id="ARBA00023163"/>
    </source>
</evidence>
<evidence type="ECO:0000256" key="1">
    <source>
        <dbReference type="ARBA" id="ARBA00022723"/>
    </source>
</evidence>
<dbReference type="OrthoDB" id="773799at2759"/>
<evidence type="ECO:0000256" key="3">
    <source>
        <dbReference type="ARBA" id="ARBA00022771"/>
    </source>
</evidence>
<dbReference type="GeneID" id="105050607"/>
<evidence type="ECO:0000256" key="7">
    <source>
        <dbReference type="PROSITE-ProRule" id="PRU00042"/>
    </source>
</evidence>
<dbReference type="PROSITE" id="PS50157">
    <property type="entry name" value="ZINC_FINGER_C2H2_2"/>
    <property type="match status" value="2"/>
</dbReference>
<evidence type="ECO:0000259" key="9">
    <source>
        <dbReference type="PROSITE" id="PS50157"/>
    </source>
</evidence>
<dbReference type="Gene3D" id="3.30.160.60">
    <property type="entry name" value="Classic Zinc Finger"/>
    <property type="match status" value="1"/>
</dbReference>
<keyword evidence="1" id="KW-0479">Metal-binding</keyword>
<dbReference type="InterPro" id="IPR044653">
    <property type="entry name" value="AZF1/2/3-like"/>
</dbReference>
<feature type="region of interest" description="Disordered" evidence="8">
    <location>
        <begin position="58"/>
        <end position="100"/>
    </location>
</feature>
<reference evidence="11" key="1">
    <citation type="submission" date="2025-08" db="UniProtKB">
        <authorList>
            <consortium name="RefSeq"/>
        </authorList>
    </citation>
    <scope>IDENTIFICATION</scope>
</reference>
<organism evidence="10 11">
    <name type="scientific">Elaeis guineensis var. tenera</name>
    <name type="common">Oil palm</name>
    <dbReference type="NCBI Taxonomy" id="51953"/>
    <lineage>
        <taxon>Eukaryota</taxon>
        <taxon>Viridiplantae</taxon>
        <taxon>Streptophyta</taxon>
        <taxon>Embryophyta</taxon>
        <taxon>Tracheophyta</taxon>
        <taxon>Spermatophyta</taxon>
        <taxon>Magnoliopsida</taxon>
        <taxon>Liliopsida</taxon>
        <taxon>Arecaceae</taxon>
        <taxon>Arecoideae</taxon>
        <taxon>Cocoseae</taxon>
        <taxon>Elaeidinae</taxon>
        <taxon>Elaeis</taxon>
    </lineage>
</organism>
<keyword evidence="2" id="KW-0677">Repeat</keyword>
<accession>A0A6J0PLB2</accession>
<dbReference type="PANTHER" id="PTHR45988:SF1">
    <property type="entry name" value="ZINC FINGER PROTEIN AZF2"/>
    <property type="match status" value="1"/>
</dbReference>
<dbReference type="KEGG" id="egu:105050607"/>
<dbReference type="SUPFAM" id="SSF57667">
    <property type="entry name" value="beta-beta-alpha zinc fingers"/>
    <property type="match status" value="1"/>
</dbReference>
<protein>
    <submittedName>
        <fullName evidence="11">Zinc finger protein ZAT9-like</fullName>
    </submittedName>
</protein>
<evidence type="ECO:0000313" key="11">
    <source>
        <dbReference type="RefSeq" id="XP_019707791.1"/>
    </source>
</evidence>
<dbReference type="GO" id="GO:0003700">
    <property type="term" value="F:DNA-binding transcription factor activity"/>
    <property type="evidence" value="ECO:0007669"/>
    <property type="project" value="InterPro"/>
</dbReference>
<evidence type="ECO:0000313" key="10">
    <source>
        <dbReference type="Proteomes" id="UP000504607"/>
    </source>
</evidence>
<evidence type="ECO:0000256" key="2">
    <source>
        <dbReference type="ARBA" id="ARBA00022737"/>
    </source>
</evidence>
<dbReference type="PANTHER" id="PTHR45988">
    <property type="entry name" value="C2H2 TYPE ZINC FINGER TRANSCRIPTION FACTOR FAMILY-RELATED"/>
    <property type="match status" value="1"/>
</dbReference>
<proteinExistence type="predicted"/>
<name>A0A6J0PLB2_ELAGV</name>
<feature type="compositionally biased region" description="Polar residues" evidence="8">
    <location>
        <begin position="66"/>
        <end position="78"/>
    </location>
</feature>
<feature type="domain" description="C2H2-type" evidence="9">
    <location>
        <begin position="30"/>
        <end position="57"/>
    </location>
</feature>
<dbReference type="GO" id="GO:0008270">
    <property type="term" value="F:zinc ion binding"/>
    <property type="evidence" value="ECO:0007669"/>
    <property type="project" value="UniProtKB-KW"/>
</dbReference>
<gene>
    <name evidence="11" type="primary">LOC105050607</name>
</gene>
<dbReference type="Proteomes" id="UP000504607">
    <property type="component" value="Chromosome 8"/>
</dbReference>
<dbReference type="InterPro" id="IPR013087">
    <property type="entry name" value="Znf_C2H2_type"/>
</dbReference>
<keyword evidence="6" id="KW-0804">Transcription</keyword>
<dbReference type="GO" id="GO:0005634">
    <property type="term" value="C:nucleus"/>
    <property type="evidence" value="ECO:0007669"/>
    <property type="project" value="TreeGrafter"/>
</dbReference>
<dbReference type="SMART" id="SM00355">
    <property type="entry name" value="ZnF_C2H2"/>
    <property type="match status" value="3"/>
</dbReference>
<dbReference type="InterPro" id="IPR036236">
    <property type="entry name" value="Znf_C2H2_sf"/>
</dbReference>
<keyword evidence="5" id="KW-0805">Transcription regulation</keyword>
<keyword evidence="4" id="KW-0862">Zinc</keyword>
<evidence type="ECO:0000256" key="5">
    <source>
        <dbReference type="ARBA" id="ARBA00023015"/>
    </source>
</evidence>
<keyword evidence="3 7" id="KW-0863">Zinc-finger</keyword>
<dbReference type="RefSeq" id="XP_019707791.1">
    <property type="nucleotide sequence ID" value="XM_019852232.2"/>
</dbReference>
<dbReference type="AlphaFoldDB" id="A0A6J0PLB2"/>
<feature type="domain" description="C2H2-type" evidence="9">
    <location>
        <begin position="224"/>
        <end position="251"/>
    </location>
</feature>
<sequence length="313" mass="35048">MDFLQALEENIADHKAVSHDPRKRKQIEDSTCRLCGKNFQSMKSLYGHMRCHRRNWKGVSPPEENTPVQITPKQSSSLPAVDFSGSHQVLPPTKWSNPRYEEESEDPLINAAYNLMLLANGGFSVASTLTRQQQKRITSPDDPRVINNEDDQKISTQLDSMNVNSTSMDVDKIEGSNQNIHKSTIGYNRTVGISSMSQSAIHEPTKKMNDSEILTDLAPNRKQYWCNICNKSFSSHQALGGHTSSHKVGLPIKVSEHQCNICSLTFPTGQALGGHKRKHWSGPDSSVAPSLETTEKPIHPHLDIYLNEPRQLE</sequence>
<evidence type="ECO:0000256" key="4">
    <source>
        <dbReference type="ARBA" id="ARBA00022833"/>
    </source>
</evidence>
<dbReference type="Pfam" id="PF13912">
    <property type="entry name" value="zf-C2H2_6"/>
    <property type="match status" value="3"/>
</dbReference>
<evidence type="ECO:0000256" key="8">
    <source>
        <dbReference type="SAM" id="MobiDB-lite"/>
    </source>
</evidence>
<dbReference type="InParanoid" id="A0A6J0PLB2"/>
<dbReference type="GO" id="GO:0000976">
    <property type="term" value="F:transcription cis-regulatory region binding"/>
    <property type="evidence" value="ECO:0007669"/>
    <property type="project" value="TreeGrafter"/>
</dbReference>